<reference evidence="10 11" key="2">
    <citation type="journal article" date="2012" name="Int. J. Syst. Evol. Microbiol.">
        <title>Magnetococcus marinus gen. nov., sp. nov., a marine, magnetotactic bacterium that represents a novel lineage (Magnetococcaceae fam. nov.; Magnetococcales ord. nov.) at the base of the Alphaproteobacteria.</title>
        <authorList>
            <person name="Bazylinski D.A."/>
            <person name="Williams T.J."/>
            <person name="Lefevre C.T."/>
            <person name="Berg R.J."/>
            <person name="Zhang C.L."/>
            <person name="Bowser S.S."/>
            <person name="Dean A.J."/>
            <person name="Beveridge T.J."/>
        </authorList>
    </citation>
    <scope>NUCLEOTIDE SEQUENCE [LARGE SCALE GENOMIC DNA]</scope>
    <source>
        <strain evidence="11">ATCC BAA-1437 / JCM 17883 / MC-1</strain>
    </source>
</reference>
<dbReference type="SMART" id="SM00028">
    <property type="entry name" value="TPR"/>
    <property type="match status" value="7"/>
</dbReference>
<evidence type="ECO:0000256" key="6">
    <source>
        <dbReference type="ARBA" id="ARBA00022737"/>
    </source>
</evidence>
<dbReference type="Proteomes" id="UP000002586">
    <property type="component" value="Chromosome"/>
</dbReference>
<evidence type="ECO:0000256" key="2">
    <source>
        <dbReference type="ARBA" id="ARBA00005386"/>
    </source>
</evidence>
<dbReference type="AlphaFoldDB" id="A0LCR6"/>
<keyword evidence="11" id="KW-1185">Reference proteome</keyword>
<dbReference type="InterPro" id="IPR019734">
    <property type="entry name" value="TPR_rpt"/>
</dbReference>
<dbReference type="CAZy" id="GT41">
    <property type="family name" value="Glycosyltransferase Family 41"/>
</dbReference>
<evidence type="ECO:0000256" key="5">
    <source>
        <dbReference type="ARBA" id="ARBA00022679"/>
    </source>
</evidence>
<evidence type="ECO:0000259" key="9">
    <source>
        <dbReference type="Pfam" id="PF13844"/>
    </source>
</evidence>
<evidence type="ECO:0000256" key="3">
    <source>
        <dbReference type="ARBA" id="ARBA00011970"/>
    </source>
</evidence>
<dbReference type="OrthoDB" id="146908at2"/>
<dbReference type="eggNOG" id="COG3914">
    <property type="taxonomic scope" value="Bacteria"/>
</dbReference>
<keyword evidence="4" id="KW-0328">Glycosyltransferase</keyword>
<reference evidence="11" key="1">
    <citation type="journal article" date="2009" name="Appl. Environ. Microbiol.">
        <title>Complete genome sequence of the chemolithoautotrophic marine magnetotactic coccus strain MC-1.</title>
        <authorList>
            <person name="Schubbe S."/>
            <person name="Williams T.J."/>
            <person name="Xie G."/>
            <person name="Kiss H.E."/>
            <person name="Brettin T.S."/>
            <person name="Martinez D."/>
            <person name="Ross C.A."/>
            <person name="Schuler D."/>
            <person name="Cox B.L."/>
            <person name="Nealson K.H."/>
            <person name="Bazylinski D.A."/>
        </authorList>
    </citation>
    <scope>NUCLEOTIDE SEQUENCE [LARGE SCALE GENOMIC DNA]</scope>
    <source>
        <strain evidence="11">ATCC BAA-1437 / JCM 17883 / MC-1</strain>
    </source>
</reference>
<evidence type="ECO:0000256" key="1">
    <source>
        <dbReference type="ARBA" id="ARBA00004922"/>
    </source>
</evidence>
<dbReference type="InterPro" id="IPR011990">
    <property type="entry name" value="TPR-like_helical_dom_sf"/>
</dbReference>
<dbReference type="RefSeq" id="WP_011714821.1">
    <property type="nucleotide sequence ID" value="NC_008576.1"/>
</dbReference>
<dbReference type="Pfam" id="PF13844">
    <property type="entry name" value="Glyco_transf_41"/>
    <property type="match status" value="2"/>
</dbReference>
<dbReference type="Gene3D" id="3.40.50.11380">
    <property type="match status" value="1"/>
</dbReference>
<evidence type="ECO:0000256" key="7">
    <source>
        <dbReference type="ARBA" id="ARBA00022803"/>
    </source>
</evidence>
<dbReference type="Pfam" id="PF14559">
    <property type="entry name" value="TPR_19"/>
    <property type="match status" value="1"/>
</dbReference>
<dbReference type="Pfam" id="PF13432">
    <property type="entry name" value="TPR_16"/>
    <property type="match status" value="2"/>
</dbReference>
<feature type="repeat" description="TPR" evidence="8">
    <location>
        <begin position="240"/>
        <end position="273"/>
    </location>
</feature>
<comment type="pathway">
    <text evidence="1">Protein modification; protein glycosylation.</text>
</comment>
<dbReference type="Gene3D" id="3.40.50.2000">
    <property type="entry name" value="Glycogen Phosphorylase B"/>
    <property type="match status" value="1"/>
</dbReference>
<feature type="domain" description="O-GlcNAc transferase C-terminal" evidence="9">
    <location>
        <begin position="491"/>
        <end position="668"/>
    </location>
</feature>
<keyword evidence="7 8" id="KW-0802">TPR repeat</keyword>
<proteinExistence type="inferred from homology"/>
<sequence length="693" mass="77086">MTLEEAFRQAAQWQQEGLLEQAEALYGQILQVAPEHPVVRYHMALISQQRGDQGPLEERLQAVLAVAPEHHDSHRLLGMLYTEQQQLERGAYHFEQALKGADQPLTLSVNYGYNLLRQERLQEAQQWFERALAQQPMDGAWDGLAKVARARGDLEAANDAYKQARALNPASINHLYNHALLLNQMEQHEQAEALFLTVLAQRPRMAVAHNGYGVLLRKTKRHPQAQHHFERALQEDATLVAAHNNLANTLVDMGQADAAIAHFRAALALEENREIRSNMLMALSYSSHYRGEDLYQELRVWNKHHGGGETTPSFPNDADPQRRLRVGYLSGDLCQHPLGFFTLPLLQNHDKQAVESFVYANIPKQDWLTEACRQQVDHWYDLAGQPDGVVAQQIAQDQIDVLVDLSGHTRGNLIGLLVKRSAPVQLLGGGCYCSNGIDTMDGVLADAYQVPDALASTFSEPLIRLHGYLNTVYAPPPYLPPVAPLPALEKGHITFGCCNNLAKFNPAVVALWSTLLKRLPHAKLLLRTFALNGAETRAWVCQQFAQHGIEAQRLVLHGGVSHEQLLQGYGEMDIALDPFPYSGGLTTVEALWMGVPVVALHGDRMAGRHSVGYLNCVGLGAWAVKNEQAYVEHAVAMAQDLAGLAALRQALRGRMEASPVADGAGYTRMVEGVYRTLWQRWCQSRTRVKPTVM</sequence>
<dbReference type="EMBL" id="CP000471">
    <property type="protein sequence ID" value="ABK45759.1"/>
    <property type="molecule type" value="Genomic_DNA"/>
</dbReference>
<dbReference type="STRING" id="156889.Mmc1_3269"/>
<dbReference type="eggNOG" id="COG0457">
    <property type="taxonomic scope" value="Bacteria"/>
</dbReference>
<dbReference type="InterPro" id="IPR051939">
    <property type="entry name" value="Glycosyltr_41/O-GlcNAc_trsf"/>
</dbReference>
<dbReference type="PANTHER" id="PTHR44835">
    <property type="entry name" value="UDP-N-ACETYLGLUCOSAMINE--PEPTIDE N-ACETYLGLUCOSAMINYLTRANSFERASE SPINDLY-RELATED"/>
    <property type="match status" value="1"/>
</dbReference>
<gene>
    <name evidence="10" type="ordered locus">Mmc1_3269</name>
</gene>
<protein>
    <recommendedName>
        <fullName evidence="3">protein O-GlcNAc transferase</fullName>
        <ecNumber evidence="3">2.4.1.255</ecNumber>
    </recommendedName>
</protein>
<keyword evidence="6" id="KW-0677">Repeat</keyword>
<organism evidence="10 11">
    <name type="scientific">Magnetococcus marinus (strain ATCC BAA-1437 / JCM 17883 / MC-1)</name>
    <dbReference type="NCBI Taxonomy" id="156889"/>
    <lineage>
        <taxon>Bacteria</taxon>
        <taxon>Pseudomonadati</taxon>
        <taxon>Pseudomonadota</taxon>
        <taxon>Magnetococcia</taxon>
        <taxon>Magnetococcales</taxon>
        <taxon>Magnetococcaceae</taxon>
        <taxon>Magnetococcus</taxon>
    </lineage>
</organism>
<dbReference type="PROSITE" id="PS50005">
    <property type="entry name" value="TPR"/>
    <property type="match status" value="2"/>
</dbReference>
<keyword evidence="5" id="KW-0808">Transferase</keyword>
<dbReference type="SUPFAM" id="SSF48452">
    <property type="entry name" value="TPR-like"/>
    <property type="match status" value="1"/>
</dbReference>
<dbReference type="PANTHER" id="PTHR44835:SF1">
    <property type="entry name" value="PROTEIN O-GLCNAC TRANSFERASE"/>
    <property type="match status" value="1"/>
</dbReference>
<comment type="similarity">
    <text evidence="2">Belongs to the glycosyltransferase 41 family. O-GlcNAc transferase subfamily.</text>
</comment>
<dbReference type="SUPFAM" id="SSF53756">
    <property type="entry name" value="UDP-Glycosyltransferase/glycogen phosphorylase"/>
    <property type="match status" value="1"/>
</dbReference>
<feature type="domain" description="O-GlcNAc transferase C-terminal" evidence="9">
    <location>
        <begin position="314"/>
        <end position="463"/>
    </location>
</feature>
<dbReference type="EC" id="2.4.1.255" evidence="3"/>
<dbReference type="GO" id="GO:0097363">
    <property type="term" value="F:protein O-acetylglucosaminyltransferase activity"/>
    <property type="evidence" value="ECO:0007669"/>
    <property type="project" value="UniProtKB-EC"/>
</dbReference>
<feature type="repeat" description="TPR" evidence="8">
    <location>
        <begin position="138"/>
        <end position="171"/>
    </location>
</feature>
<evidence type="ECO:0000256" key="4">
    <source>
        <dbReference type="ARBA" id="ARBA00022676"/>
    </source>
</evidence>
<accession>A0LCR6</accession>
<dbReference type="InterPro" id="IPR029489">
    <property type="entry name" value="OGT/SEC/SPY_C"/>
</dbReference>
<dbReference type="HOGENOM" id="CLU_001721_4_1_5"/>
<dbReference type="Gene3D" id="1.25.40.10">
    <property type="entry name" value="Tetratricopeptide repeat domain"/>
    <property type="match status" value="3"/>
</dbReference>
<evidence type="ECO:0000313" key="11">
    <source>
        <dbReference type="Proteomes" id="UP000002586"/>
    </source>
</evidence>
<evidence type="ECO:0000313" key="10">
    <source>
        <dbReference type="EMBL" id="ABK45759.1"/>
    </source>
</evidence>
<evidence type="ECO:0000256" key="8">
    <source>
        <dbReference type="PROSITE-ProRule" id="PRU00339"/>
    </source>
</evidence>
<dbReference type="KEGG" id="mgm:Mmc1_3269"/>
<name>A0LCR6_MAGMM</name>